<dbReference type="InterPro" id="IPR035647">
    <property type="entry name" value="EFG_III/V"/>
</dbReference>
<dbReference type="KEGG" id="acaf:CA12_37330"/>
<dbReference type="GO" id="GO:0005525">
    <property type="term" value="F:GTP binding"/>
    <property type="evidence" value="ECO:0007669"/>
    <property type="project" value="UniProtKB-UniRule"/>
</dbReference>
<dbReference type="Gene3D" id="3.30.70.3280">
    <property type="entry name" value="Peptide chain release factor 3, domain III"/>
    <property type="match status" value="1"/>
</dbReference>
<sequence length="536" mass="58849">MPREEAALAREADRRRTFAIISHPDAGKTTLTEKLLLYAGMVDEAGLVRGRRNSRSVKSDWMAMERERGISVTATALSFEFRGRRINLIDTPGHQDFSEDTYRVLNAADAAVMVLDASKGIEPQTEKLFRVCADRRTPILTFVNKMDRPGADPLGCLGQIEEVLGIDAAPVNWPIGPGPGRNFRGVLDLTTDSVQVYKPVPHGATAVPTESASRSAARGTLLSEEEADHLDDEAELIRTAGHPFDRERFLDGAQTPVYFGSALTNFGIEPFLDGFLGLAPPPGPRPAVDGAVPPERPGFSGVVFKMQANLDPRHRDRVAFVRVCSGRFERDMEATVARTGEKFRVARSVRLFGQERETVEDAFPGDVIGIVTSAGLRLGDTLCEGDPVRFTGRWSFPPERFAVVRCDDTNRRKQFVKGLQQLGEEGVVQLLIDPAKSSLEPILAAVGELQFDVVKFRLETEYGTKAVVSPLPYSSACWMTGPAAALARPMLRSDVRLVRDRDGSPVLLSTTDWALRMVREQNPDLTFDPHPPSGDA</sequence>
<dbReference type="Pfam" id="PF22042">
    <property type="entry name" value="EF-G_D2"/>
    <property type="match status" value="1"/>
</dbReference>
<evidence type="ECO:0000256" key="9">
    <source>
        <dbReference type="SAM" id="MobiDB-lite"/>
    </source>
</evidence>
<dbReference type="Pfam" id="PF16658">
    <property type="entry name" value="RF3_C"/>
    <property type="match status" value="1"/>
</dbReference>
<reference evidence="11 12" key="1">
    <citation type="submission" date="2019-02" db="EMBL/GenBank/DDBJ databases">
        <title>Deep-cultivation of Planctomycetes and their phenomic and genomic characterization uncovers novel biology.</title>
        <authorList>
            <person name="Wiegand S."/>
            <person name="Jogler M."/>
            <person name="Boedeker C."/>
            <person name="Pinto D."/>
            <person name="Vollmers J."/>
            <person name="Rivas-Marin E."/>
            <person name="Kohn T."/>
            <person name="Peeters S.H."/>
            <person name="Heuer A."/>
            <person name="Rast P."/>
            <person name="Oberbeckmann S."/>
            <person name="Bunk B."/>
            <person name="Jeske O."/>
            <person name="Meyerdierks A."/>
            <person name="Storesund J.E."/>
            <person name="Kallscheuer N."/>
            <person name="Luecker S."/>
            <person name="Lage O.M."/>
            <person name="Pohl T."/>
            <person name="Merkel B.J."/>
            <person name="Hornburger P."/>
            <person name="Mueller R.-W."/>
            <person name="Bruemmer F."/>
            <person name="Labrenz M."/>
            <person name="Spormann A.M."/>
            <person name="Op den Camp H."/>
            <person name="Overmann J."/>
            <person name="Amann R."/>
            <person name="Jetten M.S.M."/>
            <person name="Mascher T."/>
            <person name="Medema M.H."/>
            <person name="Devos D.P."/>
            <person name="Kaster A.-K."/>
            <person name="Ovreas L."/>
            <person name="Rohde M."/>
            <person name="Galperin M.Y."/>
            <person name="Jogler C."/>
        </authorList>
    </citation>
    <scope>NUCLEOTIDE SEQUENCE [LARGE SCALE GENOMIC DNA]</scope>
    <source>
        <strain evidence="11 12">CA12</strain>
    </source>
</reference>
<dbReference type="GO" id="GO:0003924">
    <property type="term" value="F:GTPase activity"/>
    <property type="evidence" value="ECO:0007669"/>
    <property type="project" value="InterPro"/>
</dbReference>
<keyword evidence="5 7" id="KW-0648">Protein biosynthesis</keyword>
<evidence type="ECO:0000256" key="6">
    <source>
        <dbReference type="ARBA" id="ARBA00023134"/>
    </source>
</evidence>
<evidence type="ECO:0000256" key="3">
    <source>
        <dbReference type="ARBA" id="ARBA00022490"/>
    </source>
</evidence>
<evidence type="ECO:0000256" key="1">
    <source>
        <dbReference type="ARBA" id="ARBA00004496"/>
    </source>
</evidence>
<feature type="binding site" evidence="7">
    <location>
        <begin position="144"/>
        <end position="147"/>
    </location>
    <ligand>
        <name>GTP</name>
        <dbReference type="ChEBI" id="CHEBI:37565"/>
    </ligand>
</feature>
<dbReference type="PROSITE" id="PS51722">
    <property type="entry name" value="G_TR_2"/>
    <property type="match status" value="1"/>
</dbReference>
<dbReference type="InterPro" id="IPR032090">
    <property type="entry name" value="RF3_C"/>
</dbReference>
<feature type="binding site" evidence="7">
    <location>
        <begin position="22"/>
        <end position="29"/>
    </location>
    <ligand>
        <name>GTP</name>
        <dbReference type="ChEBI" id="CHEBI:37565"/>
    </ligand>
</feature>
<dbReference type="FunFam" id="3.40.50.300:FF:000542">
    <property type="entry name" value="Peptide chain release factor 3"/>
    <property type="match status" value="1"/>
</dbReference>
<dbReference type="GO" id="GO:0016150">
    <property type="term" value="F:translation release factor activity, codon nonspecific"/>
    <property type="evidence" value="ECO:0007669"/>
    <property type="project" value="TreeGrafter"/>
</dbReference>
<comment type="similarity">
    <text evidence="2 7">Belongs to the TRAFAC class translation factor GTPase superfamily. Classic translation factor GTPase family. PrfC subfamily.</text>
</comment>
<dbReference type="NCBIfam" id="TIGR00503">
    <property type="entry name" value="prfC"/>
    <property type="match status" value="1"/>
</dbReference>
<dbReference type="PANTHER" id="PTHR43556:SF2">
    <property type="entry name" value="PEPTIDE CHAIN RELEASE FACTOR RF3"/>
    <property type="match status" value="1"/>
</dbReference>
<feature type="domain" description="Tr-type G" evidence="10">
    <location>
        <begin position="13"/>
        <end position="283"/>
    </location>
</feature>
<dbReference type="EMBL" id="CP036265">
    <property type="protein sequence ID" value="QDT17605.1"/>
    <property type="molecule type" value="Genomic_DNA"/>
</dbReference>
<feature type="binding site" evidence="7">
    <location>
        <begin position="90"/>
        <end position="94"/>
    </location>
    <ligand>
        <name>GTP</name>
        <dbReference type="ChEBI" id="CHEBI:37565"/>
    </ligand>
</feature>
<name>A0A517PDZ8_9PLAN</name>
<dbReference type="InterPro" id="IPR000795">
    <property type="entry name" value="T_Tr_GTP-bd_dom"/>
</dbReference>
<dbReference type="InterPro" id="IPR027417">
    <property type="entry name" value="P-loop_NTPase"/>
</dbReference>
<dbReference type="RefSeq" id="WP_145360491.1">
    <property type="nucleotide sequence ID" value="NZ_CP036265.1"/>
</dbReference>
<dbReference type="InterPro" id="IPR031157">
    <property type="entry name" value="G_TR_CS"/>
</dbReference>
<gene>
    <name evidence="7 11" type="primary">prfC</name>
    <name evidence="11" type="ORF">CA12_37330</name>
</gene>
<dbReference type="Proteomes" id="UP000318741">
    <property type="component" value="Chromosome"/>
</dbReference>
<dbReference type="PANTHER" id="PTHR43556">
    <property type="entry name" value="PEPTIDE CHAIN RELEASE FACTOR RF3"/>
    <property type="match status" value="1"/>
</dbReference>
<evidence type="ECO:0000313" key="11">
    <source>
        <dbReference type="EMBL" id="QDT17605.1"/>
    </source>
</evidence>
<dbReference type="SUPFAM" id="SSF50447">
    <property type="entry name" value="Translation proteins"/>
    <property type="match status" value="1"/>
</dbReference>
<dbReference type="GO" id="GO:0005829">
    <property type="term" value="C:cytosol"/>
    <property type="evidence" value="ECO:0007669"/>
    <property type="project" value="TreeGrafter"/>
</dbReference>
<dbReference type="SUPFAM" id="SSF54980">
    <property type="entry name" value="EF-G C-terminal domain-like"/>
    <property type="match status" value="1"/>
</dbReference>
<keyword evidence="4 7" id="KW-0547">Nucleotide-binding</keyword>
<dbReference type="AlphaFoldDB" id="A0A517PDZ8"/>
<dbReference type="PRINTS" id="PR00315">
    <property type="entry name" value="ELONGATNFCT"/>
</dbReference>
<comment type="subcellular location">
    <subcellularLocation>
        <location evidence="1 7">Cytoplasm</location>
    </subcellularLocation>
</comment>
<dbReference type="InterPro" id="IPR004548">
    <property type="entry name" value="PrfC"/>
</dbReference>
<dbReference type="OrthoDB" id="9804431at2"/>
<dbReference type="SUPFAM" id="SSF52540">
    <property type="entry name" value="P-loop containing nucleoside triphosphate hydrolases"/>
    <property type="match status" value="1"/>
</dbReference>
<keyword evidence="6 7" id="KW-0342">GTP-binding</keyword>
<dbReference type="NCBIfam" id="NF001964">
    <property type="entry name" value="PRK00741.1"/>
    <property type="match status" value="1"/>
</dbReference>
<dbReference type="GO" id="GO:0016149">
    <property type="term" value="F:translation release factor activity, codon specific"/>
    <property type="evidence" value="ECO:0007669"/>
    <property type="project" value="UniProtKB-UniRule"/>
</dbReference>
<evidence type="ECO:0000313" key="12">
    <source>
        <dbReference type="Proteomes" id="UP000318741"/>
    </source>
</evidence>
<dbReference type="NCBIfam" id="TIGR00231">
    <property type="entry name" value="small_GTP"/>
    <property type="match status" value="1"/>
</dbReference>
<feature type="region of interest" description="Disordered" evidence="9">
    <location>
        <begin position="202"/>
        <end position="230"/>
    </location>
</feature>
<accession>A0A517PDZ8</accession>
<dbReference type="PROSITE" id="PS00301">
    <property type="entry name" value="G_TR_1"/>
    <property type="match status" value="1"/>
</dbReference>
<dbReference type="InterPro" id="IPR038467">
    <property type="entry name" value="RF3_dom_3_sf"/>
</dbReference>
<comment type="function">
    <text evidence="7">Increases the formation of ribosomal termination complexes and stimulates activities of RF-1 and RF-2. It binds guanine nucleotides and has strong preference for UGA stop codons. It may interact directly with the ribosome. The stimulation of RF-1 and RF-2 is significantly reduced by GTP and GDP, but not by GMP.</text>
</comment>
<protein>
    <recommendedName>
        <fullName evidence="7 8">Peptide chain release factor 3</fullName>
        <shortName evidence="7">RF-3</shortName>
    </recommendedName>
</protein>
<evidence type="ECO:0000256" key="4">
    <source>
        <dbReference type="ARBA" id="ARBA00022741"/>
    </source>
</evidence>
<dbReference type="Gene3D" id="3.40.50.300">
    <property type="entry name" value="P-loop containing nucleotide triphosphate hydrolases"/>
    <property type="match status" value="1"/>
</dbReference>
<organism evidence="11 12">
    <name type="scientific">Alienimonas californiensis</name>
    <dbReference type="NCBI Taxonomy" id="2527989"/>
    <lineage>
        <taxon>Bacteria</taxon>
        <taxon>Pseudomonadati</taxon>
        <taxon>Planctomycetota</taxon>
        <taxon>Planctomycetia</taxon>
        <taxon>Planctomycetales</taxon>
        <taxon>Planctomycetaceae</taxon>
        <taxon>Alienimonas</taxon>
    </lineage>
</organism>
<evidence type="ECO:0000256" key="8">
    <source>
        <dbReference type="NCBIfam" id="TIGR00503"/>
    </source>
</evidence>
<evidence type="ECO:0000256" key="2">
    <source>
        <dbReference type="ARBA" id="ARBA00009978"/>
    </source>
</evidence>
<proteinExistence type="inferred from homology"/>
<dbReference type="GO" id="GO:0006449">
    <property type="term" value="P:regulation of translational termination"/>
    <property type="evidence" value="ECO:0007669"/>
    <property type="project" value="UniProtKB-UniRule"/>
</dbReference>
<dbReference type="HAMAP" id="MF_00072">
    <property type="entry name" value="Rel_fac_3"/>
    <property type="match status" value="1"/>
</dbReference>
<dbReference type="InterPro" id="IPR053905">
    <property type="entry name" value="EF-G-like_DII"/>
</dbReference>
<dbReference type="InterPro" id="IPR009000">
    <property type="entry name" value="Transl_B-barrel_sf"/>
</dbReference>
<keyword evidence="12" id="KW-1185">Reference proteome</keyword>
<dbReference type="Pfam" id="PF00009">
    <property type="entry name" value="GTP_EFTU"/>
    <property type="match status" value="1"/>
</dbReference>
<evidence type="ECO:0000256" key="7">
    <source>
        <dbReference type="HAMAP-Rule" id="MF_00072"/>
    </source>
</evidence>
<evidence type="ECO:0000256" key="5">
    <source>
        <dbReference type="ARBA" id="ARBA00022917"/>
    </source>
</evidence>
<evidence type="ECO:0000259" key="10">
    <source>
        <dbReference type="PROSITE" id="PS51722"/>
    </source>
</evidence>
<keyword evidence="3 7" id="KW-0963">Cytoplasm</keyword>
<dbReference type="InterPro" id="IPR005225">
    <property type="entry name" value="Small_GTP-bd"/>
</dbReference>
<dbReference type="Gene3D" id="2.40.30.10">
    <property type="entry name" value="Translation factors"/>
    <property type="match status" value="1"/>
</dbReference>